<sequence length="284" mass="31302">MADIRSLGYRSSVLDSNGVYFQLPSNPLPHTVVLQTNQLFTQRPTPTSEMLGNMINELDRLGTRGGNEAAVVTCFSNGRLFPVTLPTALYVYSMAYIGRHLIPDNPNTSDAIPQPRPDLMYGYPIQAFTQTQRGILARLHAEISRYSQAYGDLCFPFLVVEVKAAAGTRGDHWVAANQCAGGSAACLQALNQLNLVVGEAGCLGQIPNFCYSLVIDNNLGQLYVSWEDGGYHIQRVASFLVSDPDHLARLYWCFAAILEWGVRRLGEVRAAVDYINQQTVREAP</sequence>
<comment type="caution">
    <text evidence="2">The sequence shown here is derived from an EMBL/GenBank/DDBJ whole genome shotgun (WGS) entry which is preliminary data.</text>
</comment>
<gene>
    <name evidence="2" type="ORF">B0H67DRAFT_642042</name>
</gene>
<evidence type="ECO:0000259" key="1">
    <source>
        <dbReference type="Pfam" id="PF25545"/>
    </source>
</evidence>
<name>A0AA40B0X9_9PEZI</name>
<dbReference type="Proteomes" id="UP001172102">
    <property type="component" value="Unassembled WGS sequence"/>
</dbReference>
<evidence type="ECO:0000313" key="2">
    <source>
        <dbReference type="EMBL" id="KAK0725652.1"/>
    </source>
</evidence>
<dbReference type="EMBL" id="JAUKUA010000002">
    <property type="protein sequence ID" value="KAK0725652.1"/>
    <property type="molecule type" value="Genomic_DNA"/>
</dbReference>
<dbReference type="InterPro" id="IPR057684">
    <property type="entry name" value="DUF7924"/>
</dbReference>
<reference evidence="2" key="1">
    <citation type="submission" date="2023-06" db="EMBL/GenBank/DDBJ databases">
        <title>Genome-scale phylogeny and comparative genomics of the fungal order Sordariales.</title>
        <authorList>
            <consortium name="Lawrence Berkeley National Laboratory"/>
            <person name="Hensen N."/>
            <person name="Bonometti L."/>
            <person name="Westerberg I."/>
            <person name="Brannstrom I.O."/>
            <person name="Guillou S."/>
            <person name="Cros-Aarteil S."/>
            <person name="Calhoun S."/>
            <person name="Haridas S."/>
            <person name="Kuo A."/>
            <person name="Mondo S."/>
            <person name="Pangilinan J."/>
            <person name="Riley R."/>
            <person name="Labutti K."/>
            <person name="Andreopoulos B."/>
            <person name="Lipzen A."/>
            <person name="Chen C."/>
            <person name="Yanf M."/>
            <person name="Daum C."/>
            <person name="Ng V."/>
            <person name="Clum A."/>
            <person name="Steindorff A."/>
            <person name="Ohm R."/>
            <person name="Martin F."/>
            <person name="Silar P."/>
            <person name="Natvig D."/>
            <person name="Lalanne C."/>
            <person name="Gautier V."/>
            <person name="Ament-Velasquez S.L."/>
            <person name="Kruys A."/>
            <person name="Hutchinson M.I."/>
            <person name="Powell A.J."/>
            <person name="Barry K."/>
            <person name="Miller A.N."/>
            <person name="Grigoriev I.V."/>
            <person name="Debuchy R."/>
            <person name="Gladieux P."/>
            <person name="Thoren M.H."/>
            <person name="Johannesson H."/>
        </authorList>
    </citation>
    <scope>NUCLEOTIDE SEQUENCE</scope>
    <source>
        <strain evidence="2">SMH4607-1</strain>
    </source>
</reference>
<feature type="domain" description="DUF7924" evidence="1">
    <location>
        <begin position="111"/>
        <end position="265"/>
    </location>
</feature>
<organism evidence="2 3">
    <name type="scientific">Lasiosphaeris hirsuta</name>
    <dbReference type="NCBI Taxonomy" id="260670"/>
    <lineage>
        <taxon>Eukaryota</taxon>
        <taxon>Fungi</taxon>
        <taxon>Dikarya</taxon>
        <taxon>Ascomycota</taxon>
        <taxon>Pezizomycotina</taxon>
        <taxon>Sordariomycetes</taxon>
        <taxon>Sordariomycetidae</taxon>
        <taxon>Sordariales</taxon>
        <taxon>Lasiosphaeriaceae</taxon>
        <taxon>Lasiosphaeris</taxon>
    </lineage>
</organism>
<keyword evidence="3" id="KW-1185">Reference proteome</keyword>
<dbReference type="PANTHER" id="PTHR42470">
    <property type="entry name" value="VAST DOMAIN-CONTAINING PROTEIN"/>
    <property type="match status" value="1"/>
</dbReference>
<proteinExistence type="predicted"/>
<protein>
    <recommendedName>
        <fullName evidence="1">DUF7924 domain-containing protein</fullName>
    </recommendedName>
</protein>
<dbReference type="Pfam" id="PF25545">
    <property type="entry name" value="DUF7924"/>
    <property type="match status" value="1"/>
</dbReference>
<dbReference type="PANTHER" id="PTHR42470:SF1">
    <property type="entry name" value="VAST DOMAIN-CONTAINING PROTEIN"/>
    <property type="match status" value="1"/>
</dbReference>
<evidence type="ECO:0000313" key="3">
    <source>
        <dbReference type="Proteomes" id="UP001172102"/>
    </source>
</evidence>
<dbReference type="AlphaFoldDB" id="A0AA40B0X9"/>
<accession>A0AA40B0X9</accession>